<protein>
    <submittedName>
        <fullName evidence="4">Probable protein phosphatase 2C 65</fullName>
    </submittedName>
</protein>
<keyword evidence="3" id="KW-1185">Reference proteome</keyword>
<accession>A0A6P6SJE8</accession>
<dbReference type="InterPro" id="IPR001932">
    <property type="entry name" value="PPM-type_phosphatase-like_dom"/>
</dbReference>
<dbReference type="GeneID" id="113692054"/>
<sequence>MGACCSCQRIERFDGFYAADEAVEKTIEDEDLYVRRGDHGARVRLQGSSKYISTFIQQGKKGTNQDAMTVWESFTGERDMFFCGVFDGHGPSGHVVARYVRDLLPSKLSSSSSSSASKGFNISAASSGGDENAGNFGDGSSHDCDKSENQFYSSWKARILKSFKEMDEELEGDAGIESYCSGTTAVTVIKQREHLIIANLGDSRAVMCTRDDQDLLVAEQLTVDLKPNLPSEAERIRSCQGRVMAMEGEPNVYRIWMPDEDCPGLAMARAFGDFCLKDFGLISTPEVFYRKLTERDEFVVLATDGIWDVLSNNEVVRIVASARKRSTAAKLLVDRAIRAWRYKYPCAKMDDCAVVCLFLKRQRPLLTKSLSEVTELSLNYTELGPVSHNYVSSSRSDDGLDTVLNCQVKEKPTHDVQGAKGEQSADSSGSSSSRETLIRNRRHPTGNLEKVQ</sequence>
<dbReference type="RefSeq" id="XP_027066193.1">
    <property type="nucleotide sequence ID" value="XM_027210392.2"/>
</dbReference>
<dbReference type="InterPro" id="IPR015655">
    <property type="entry name" value="PP2C"/>
</dbReference>
<reference evidence="4" key="2">
    <citation type="submission" date="2025-08" db="UniProtKB">
        <authorList>
            <consortium name="RefSeq"/>
        </authorList>
    </citation>
    <scope>IDENTIFICATION</scope>
    <source>
        <tissue evidence="4">Leaves</tissue>
    </source>
</reference>
<dbReference type="PROSITE" id="PS51746">
    <property type="entry name" value="PPM_2"/>
    <property type="match status" value="1"/>
</dbReference>
<dbReference type="GO" id="GO:0004722">
    <property type="term" value="F:protein serine/threonine phosphatase activity"/>
    <property type="evidence" value="ECO:0007669"/>
    <property type="project" value="InterPro"/>
</dbReference>
<dbReference type="CDD" id="cd00143">
    <property type="entry name" value="PP2Cc"/>
    <property type="match status" value="1"/>
</dbReference>
<name>A0A6P6SJE8_COFAR</name>
<organism evidence="3 4">
    <name type="scientific">Coffea arabica</name>
    <name type="common">Arabian coffee</name>
    <dbReference type="NCBI Taxonomy" id="13443"/>
    <lineage>
        <taxon>Eukaryota</taxon>
        <taxon>Viridiplantae</taxon>
        <taxon>Streptophyta</taxon>
        <taxon>Embryophyta</taxon>
        <taxon>Tracheophyta</taxon>
        <taxon>Spermatophyta</taxon>
        <taxon>Magnoliopsida</taxon>
        <taxon>eudicotyledons</taxon>
        <taxon>Gunneridae</taxon>
        <taxon>Pentapetalae</taxon>
        <taxon>asterids</taxon>
        <taxon>lamiids</taxon>
        <taxon>Gentianales</taxon>
        <taxon>Rubiaceae</taxon>
        <taxon>Ixoroideae</taxon>
        <taxon>Gardenieae complex</taxon>
        <taxon>Bertiereae - Coffeeae clade</taxon>
        <taxon>Coffeeae</taxon>
        <taxon>Coffea</taxon>
    </lineage>
</organism>
<evidence type="ECO:0000259" key="2">
    <source>
        <dbReference type="PROSITE" id="PS51746"/>
    </source>
</evidence>
<feature type="compositionally biased region" description="Low complexity" evidence="1">
    <location>
        <begin position="424"/>
        <end position="433"/>
    </location>
</feature>
<dbReference type="OrthoDB" id="10264738at2759"/>
<dbReference type="InterPro" id="IPR036457">
    <property type="entry name" value="PPM-type-like_dom_sf"/>
</dbReference>
<dbReference type="SUPFAM" id="SSF81606">
    <property type="entry name" value="PP2C-like"/>
    <property type="match status" value="1"/>
</dbReference>
<dbReference type="Pfam" id="PF00481">
    <property type="entry name" value="PP2C"/>
    <property type="match status" value="1"/>
</dbReference>
<feature type="region of interest" description="Disordered" evidence="1">
    <location>
        <begin position="411"/>
        <end position="452"/>
    </location>
</feature>
<evidence type="ECO:0000256" key="1">
    <source>
        <dbReference type="SAM" id="MobiDB-lite"/>
    </source>
</evidence>
<dbReference type="Gene3D" id="3.60.40.10">
    <property type="entry name" value="PPM-type phosphatase domain"/>
    <property type="match status" value="1"/>
</dbReference>
<dbReference type="SMART" id="SM00332">
    <property type="entry name" value="PP2Cc"/>
    <property type="match status" value="1"/>
</dbReference>
<proteinExistence type="predicted"/>
<dbReference type="PANTHER" id="PTHR47992">
    <property type="entry name" value="PROTEIN PHOSPHATASE"/>
    <property type="match status" value="1"/>
</dbReference>
<evidence type="ECO:0000313" key="3">
    <source>
        <dbReference type="Proteomes" id="UP001652660"/>
    </source>
</evidence>
<gene>
    <name evidence="4" type="primary">LOC113692054</name>
</gene>
<dbReference type="AlphaFoldDB" id="A0A6P6SJE8"/>
<reference evidence="3" key="1">
    <citation type="journal article" date="2025" name="Foods">
        <title>Unveiling the Microbial Signatures of Arabica Coffee Cherries: Insights into Ripeness Specific Diversity, Functional Traits, and Implications for Quality and Safety.</title>
        <authorList>
            <consortium name="RefSeq"/>
            <person name="Tenea G.N."/>
            <person name="Cifuentes V."/>
            <person name="Reyes P."/>
            <person name="Cevallos-Vallejos M."/>
        </authorList>
    </citation>
    <scope>NUCLEOTIDE SEQUENCE [LARGE SCALE GENOMIC DNA]</scope>
</reference>
<evidence type="ECO:0000313" key="4">
    <source>
        <dbReference type="RefSeq" id="XP_027066193.1"/>
    </source>
</evidence>
<feature type="domain" description="PPM-type phosphatase" evidence="2">
    <location>
        <begin position="51"/>
        <end position="359"/>
    </location>
</feature>
<dbReference type="Proteomes" id="UP001652660">
    <property type="component" value="Chromosome 6c"/>
</dbReference>